<keyword evidence="2" id="KW-0378">Hydrolase</keyword>
<keyword evidence="3" id="KW-1185">Reference proteome</keyword>
<dbReference type="RefSeq" id="WP_158767367.1">
    <property type="nucleotide sequence ID" value="NZ_CP047045.1"/>
</dbReference>
<keyword evidence="2" id="KW-0347">Helicase</keyword>
<accession>A0A6I6MV01</accession>
<evidence type="ECO:0000313" key="3">
    <source>
        <dbReference type="Proteomes" id="UP000431269"/>
    </source>
</evidence>
<dbReference type="GO" id="GO:0005829">
    <property type="term" value="C:cytosol"/>
    <property type="evidence" value="ECO:0007669"/>
    <property type="project" value="TreeGrafter"/>
</dbReference>
<gene>
    <name evidence="2" type="ORF">DSM104635_03447</name>
</gene>
<keyword evidence="2" id="KW-0547">Nucleotide-binding</keyword>
<dbReference type="KEGG" id="tsv:DSM104635_03447"/>
<dbReference type="Gene3D" id="3.40.50.300">
    <property type="entry name" value="P-loop containing nucleotide triphosphate hydrolases"/>
    <property type="match status" value="1"/>
</dbReference>
<dbReference type="InterPro" id="IPR027417">
    <property type="entry name" value="P-loop_NTPase"/>
</dbReference>
<dbReference type="Proteomes" id="UP000431269">
    <property type="component" value="Chromosome"/>
</dbReference>
<dbReference type="Pfam" id="PF26563">
    <property type="entry name" value="Rv3660c_N"/>
    <property type="match status" value="1"/>
</dbReference>
<dbReference type="GO" id="GO:0051782">
    <property type="term" value="P:negative regulation of cell division"/>
    <property type="evidence" value="ECO:0007669"/>
    <property type="project" value="TreeGrafter"/>
</dbReference>
<feature type="domain" description="Rv3660c-like CheY-like N-terminal" evidence="1">
    <location>
        <begin position="12"/>
        <end position="120"/>
    </location>
</feature>
<dbReference type="AlphaFoldDB" id="A0A6I6MV01"/>
<dbReference type="SUPFAM" id="SSF52540">
    <property type="entry name" value="P-loop containing nucleoside triphosphate hydrolases"/>
    <property type="match status" value="1"/>
</dbReference>
<dbReference type="InterPro" id="IPR059050">
    <property type="entry name" value="Rv3660c_N"/>
</dbReference>
<dbReference type="EMBL" id="CP047045">
    <property type="protein sequence ID" value="QGZ96587.1"/>
    <property type="molecule type" value="Genomic_DNA"/>
</dbReference>
<keyword evidence="2" id="KW-0067">ATP-binding</keyword>
<dbReference type="PANTHER" id="PTHR43384:SF13">
    <property type="entry name" value="SLR0110 PROTEIN"/>
    <property type="match status" value="1"/>
</dbReference>
<dbReference type="Gene3D" id="3.40.50.2300">
    <property type="match status" value="1"/>
</dbReference>
<dbReference type="PANTHER" id="PTHR43384">
    <property type="entry name" value="SEPTUM SITE-DETERMINING PROTEIN MIND HOMOLOG, CHLOROPLASTIC-RELATED"/>
    <property type="match status" value="1"/>
</dbReference>
<dbReference type="GO" id="GO:0016887">
    <property type="term" value="F:ATP hydrolysis activity"/>
    <property type="evidence" value="ECO:0007669"/>
    <property type="project" value="TreeGrafter"/>
</dbReference>
<evidence type="ECO:0000259" key="1">
    <source>
        <dbReference type="Pfam" id="PF26563"/>
    </source>
</evidence>
<evidence type="ECO:0000313" key="2">
    <source>
        <dbReference type="EMBL" id="QGZ96587.1"/>
    </source>
</evidence>
<dbReference type="GO" id="GO:0009898">
    <property type="term" value="C:cytoplasmic side of plasma membrane"/>
    <property type="evidence" value="ECO:0007669"/>
    <property type="project" value="TreeGrafter"/>
</dbReference>
<dbReference type="GO" id="GO:0005524">
    <property type="term" value="F:ATP binding"/>
    <property type="evidence" value="ECO:0007669"/>
    <property type="project" value="TreeGrafter"/>
</dbReference>
<organism evidence="2 3">
    <name type="scientific">Terricaulis silvestris</name>
    <dbReference type="NCBI Taxonomy" id="2686094"/>
    <lineage>
        <taxon>Bacteria</taxon>
        <taxon>Pseudomonadati</taxon>
        <taxon>Pseudomonadota</taxon>
        <taxon>Alphaproteobacteria</taxon>
        <taxon>Caulobacterales</taxon>
        <taxon>Caulobacteraceae</taxon>
        <taxon>Terricaulis</taxon>
    </lineage>
</organism>
<proteinExistence type="predicted"/>
<dbReference type="GO" id="GO:0004386">
    <property type="term" value="F:helicase activity"/>
    <property type="evidence" value="ECO:0007669"/>
    <property type="project" value="UniProtKB-KW"/>
</dbReference>
<protein>
    <submittedName>
        <fullName evidence="2">Helicase/secretion neighborhood CpaE-like protein</fullName>
    </submittedName>
</protein>
<reference evidence="3" key="1">
    <citation type="submission" date="2019-12" db="EMBL/GenBank/DDBJ databases">
        <title>Complete genome of Terracaulis silvestris 0127_4.</title>
        <authorList>
            <person name="Vieira S."/>
            <person name="Riedel T."/>
            <person name="Sproer C."/>
            <person name="Pascual J."/>
            <person name="Boedeker C."/>
            <person name="Overmann J."/>
        </authorList>
    </citation>
    <scope>NUCLEOTIDE SEQUENCE [LARGE SCALE GENOMIC DNA]</scope>
    <source>
        <strain evidence="3">0127_4</strain>
    </source>
</reference>
<dbReference type="InterPro" id="IPR050625">
    <property type="entry name" value="ParA/MinD_ATPase"/>
</dbReference>
<name>A0A6I6MV01_9CAUL</name>
<sequence>MAEIRIAARLYDEDLLSAVKAAAATYRARLVHWSGVVANDSILHDANVVVLEALRTDTALQDLQAAREGCPSAEIIVIAGADASPEDVRRLFRAGARDVLSLPVNHEQILTSLGESIGPGQNGDSNGFVLGVVKAAGGVGATTLAVNIAGHFANPPRSKRGDRLEPLKVAILDLDLQLGDAALAMDIQPRKDITEILRTPKRLDSHFLDGLMERHRSGVHVLCAPSKVVPLDAIDANVALSIVDVAVGNYDLVIVELPGAWTDWTGTLLRRADHLMMVSTAAVRGVAGARRVLDAAAEMNVEPGRWSLAFNRLNSVLDGNDIVDQARRALGSTVIGSICEDPAVRLACDRGRMIWETAPNTRFAKELRPLCNEITQMIESKQYPRAQRQLAR</sequence>